<sequence length="167" mass="18442">MTSPCGMIPEQVWDGDALPARRLFPGRPSGSAMPLAWAHAEFIKLALSRELGRPADRPQAVWQRYQGRRRAAGYAFWWPHAPIAAAPAGARLAIALPRPAMVHWGVNGWHDLADAMTEDSGLGFQVATLEVATLRAGDRIDFTWRWRDSGEWQGRDYRVSVAPAAGD</sequence>
<dbReference type="InterPro" id="IPR008928">
    <property type="entry name" value="6-hairpin_glycosidase_sf"/>
</dbReference>
<evidence type="ECO:0000313" key="1">
    <source>
        <dbReference type="EMBL" id="SMF03641.1"/>
    </source>
</evidence>
<reference evidence="1 2" key="1">
    <citation type="submission" date="2017-04" db="EMBL/GenBank/DDBJ databases">
        <authorList>
            <person name="Afonso C.L."/>
            <person name="Miller P.J."/>
            <person name="Scott M.A."/>
            <person name="Spackman E."/>
            <person name="Goraichik I."/>
            <person name="Dimitrov K.M."/>
            <person name="Suarez D.L."/>
            <person name="Swayne D.E."/>
        </authorList>
    </citation>
    <scope>NUCLEOTIDE SEQUENCE [LARGE SCALE GENOMIC DNA]</scope>
    <source>
        <strain evidence="1 2">USBA 355</strain>
    </source>
</reference>
<proteinExistence type="predicted"/>
<dbReference type="GO" id="GO:0005975">
    <property type="term" value="P:carbohydrate metabolic process"/>
    <property type="evidence" value="ECO:0007669"/>
    <property type="project" value="InterPro"/>
</dbReference>
<dbReference type="AlphaFoldDB" id="A0A1Y6BC65"/>
<accession>A0A1Y6BC65</accession>
<name>A0A1Y6BC65_9PROT</name>
<gene>
    <name evidence="1" type="ORF">SAMN05428998_103150</name>
</gene>
<organism evidence="1 2">
    <name type="scientific">Tistlia consotensis USBA 355</name>
    <dbReference type="NCBI Taxonomy" id="560819"/>
    <lineage>
        <taxon>Bacteria</taxon>
        <taxon>Pseudomonadati</taxon>
        <taxon>Pseudomonadota</taxon>
        <taxon>Alphaproteobacteria</taxon>
        <taxon>Rhodospirillales</taxon>
        <taxon>Rhodovibrionaceae</taxon>
        <taxon>Tistlia</taxon>
    </lineage>
</organism>
<keyword evidence="2" id="KW-1185">Reference proteome</keyword>
<dbReference type="STRING" id="560819.SAMN05428998_103150"/>
<protein>
    <submittedName>
        <fullName evidence="1">Glucoamylase</fullName>
    </submittedName>
</protein>
<dbReference type="EMBL" id="FWZX01000003">
    <property type="protein sequence ID" value="SMF03641.1"/>
    <property type="molecule type" value="Genomic_DNA"/>
</dbReference>
<dbReference type="SUPFAM" id="SSF48208">
    <property type="entry name" value="Six-hairpin glycosidases"/>
    <property type="match status" value="1"/>
</dbReference>
<dbReference type="InterPro" id="IPR012341">
    <property type="entry name" value="6hp_glycosidase-like_sf"/>
</dbReference>
<dbReference type="RefSeq" id="WP_200808420.1">
    <property type="nucleotide sequence ID" value="NZ_FWZX01000003.1"/>
</dbReference>
<dbReference type="Proteomes" id="UP000192917">
    <property type="component" value="Unassembled WGS sequence"/>
</dbReference>
<dbReference type="Gene3D" id="1.50.10.10">
    <property type="match status" value="1"/>
</dbReference>
<evidence type="ECO:0000313" key="2">
    <source>
        <dbReference type="Proteomes" id="UP000192917"/>
    </source>
</evidence>